<evidence type="ECO:0008006" key="3">
    <source>
        <dbReference type="Google" id="ProtNLM"/>
    </source>
</evidence>
<dbReference type="AlphaFoldDB" id="A0A916SKC2"/>
<keyword evidence="2" id="KW-1185">Reference proteome</keyword>
<evidence type="ECO:0000313" key="1">
    <source>
        <dbReference type="EMBL" id="GGB04667.1"/>
    </source>
</evidence>
<gene>
    <name evidence="1" type="ORF">GCM10010979_19220</name>
</gene>
<name>A0A916SKC2_9MICO</name>
<dbReference type="Gene3D" id="1.10.357.10">
    <property type="entry name" value="Tetracycline Repressor, domain 2"/>
    <property type="match status" value="1"/>
</dbReference>
<dbReference type="SUPFAM" id="SSF46689">
    <property type="entry name" value="Homeodomain-like"/>
    <property type="match status" value="1"/>
</dbReference>
<sequence length="100" mass="10633">MSRCRRTRGRGLEQLLAAACVAYAKHGRDRFTTKQVAGEAGPSGTVYRSFPDRVPLIDAIAPDSDRQAQLVLERVREALAAQALGPATLDAIAAELGVTA</sequence>
<organism evidence="1 2">
    <name type="scientific">Conyzicola nivalis</name>
    <dbReference type="NCBI Taxonomy" id="1477021"/>
    <lineage>
        <taxon>Bacteria</taxon>
        <taxon>Bacillati</taxon>
        <taxon>Actinomycetota</taxon>
        <taxon>Actinomycetes</taxon>
        <taxon>Micrococcales</taxon>
        <taxon>Microbacteriaceae</taxon>
        <taxon>Conyzicola</taxon>
    </lineage>
</organism>
<dbReference type="EMBL" id="BMGB01000001">
    <property type="protein sequence ID" value="GGB04667.1"/>
    <property type="molecule type" value="Genomic_DNA"/>
</dbReference>
<proteinExistence type="predicted"/>
<evidence type="ECO:0000313" key="2">
    <source>
        <dbReference type="Proteomes" id="UP000606922"/>
    </source>
</evidence>
<dbReference type="Proteomes" id="UP000606922">
    <property type="component" value="Unassembled WGS sequence"/>
</dbReference>
<accession>A0A916SKC2</accession>
<dbReference type="InterPro" id="IPR009057">
    <property type="entry name" value="Homeodomain-like_sf"/>
</dbReference>
<comment type="caution">
    <text evidence="1">The sequence shown here is derived from an EMBL/GenBank/DDBJ whole genome shotgun (WGS) entry which is preliminary data.</text>
</comment>
<protein>
    <recommendedName>
        <fullName evidence="3">HTH tetR-type domain-containing protein</fullName>
    </recommendedName>
</protein>
<reference evidence="1" key="1">
    <citation type="journal article" date="2014" name="Int. J. Syst. Evol. Microbiol.">
        <title>Complete genome sequence of Corynebacterium casei LMG S-19264T (=DSM 44701T), isolated from a smear-ripened cheese.</title>
        <authorList>
            <consortium name="US DOE Joint Genome Institute (JGI-PGF)"/>
            <person name="Walter F."/>
            <person name="Albersmeier A."/>
            <person name="Kalinowski J."/>
            <person name="Ruckert C."/>
        </authorList>
    </citation>
    <scope>NUCLEOTIDE SEQUENCE</scope>
    <source>
        <strain evidence="1">CGMCC 1.12813</strain>
    </source>
</reference>
<reference evidence="1" key="2">
    <citation type="submission" date="2020-09" db="EMBL/GenBank/DDBJ databases">
        <authorList>
            <person name="Sun Q."/>
            <person name="Zhou Y."/>
        </authorList>
    </citation>
    <scope>NUCLEOTIDE SEQUENCE</scope>
    <source>
        <strain evidence="1">CGMCC 1.12813</strain>
    </source>
</reference>